<dbReference type="InterPro" id="IPR033985">
    <property type="entry name" value="SusD-like_N"/>
</dbReference>
<dbReference type="Pfam" id="PF14322">
    <property type="entry name" value="SusD-like_3"/>
    <property type="match status" value="1"/>
</dbReference>
<proteinExistence type="inferred from homology"/>
<dbReference type="Proteomes" id="UP000625283">
    <property type="component" value="Unassembled WGS sequence"/>
</dbReference>
<evidence type="ECO:0000256" key="4">
    <source>
        <dbReference type="ARBA" id="ARBA00023136"/>
    </source>
</evidence>
<dbReference type="Pfam" id="PF07980">
    <property type="entry name" value="SusD_RagB"/>
    <property type="match status" value="1"/>
</dbReference>
<evidence type="ECO:0000256" key="5">
    <source>
        <dbReference type="ARBA" id="ARBA00023237"/>
    </source>
</evidence>
<comment type="similarity">
    <text evidence="2">Belongs to the SusD family.</text>
</comment>
<name>A0ABS1R2U0_9SPHI</name>
<evidence type="ECO:0000313" key="9">
    <source>
        <dbReference type="Proteomes" id="UP000625283"/>
    </source>
</evidence>
<feature type="domain" description="SusD-like N-terminal" evidence="7">
    <location>
        <begin position="21"/>
        <end position="208"/>
    </location>
</feature>
<evidence type="ECO:0000256" key="2">
    <source>
        <dbReference type="ARBA" id="ARBA00006275"/>
    </source>
</evidence>
<organism evidence="8 9">
    <name type="scientific">Sphingobacterium faecale</name>
    <dbReference type="NCBI Taxonomy" id="2803775"/>
    <lineage>
        <taxon>Bacteria</taxon>
        <taxon>Pseudomonadati</taxon>
        <taxon>Bacteroidota</taxon>
        <taxon>Sphingobacteriia</taxon>
        <taxon>Sphingobacteriales</taxon>
        <taxon>Sphingobacteriaceae</taxon>
        <taxon>Sphingobacterium</taxon>
    </lineage>
</organism>
<accession>A0ABS1R2U0</accession>
<dbReference type="InterPro" id="IPR011990">
    <property type="entry name" value="TPR-like_helical_dom_sf"/>
</dbReference>
<comment type="caution">
    <text evidence="8">The sequence shown here is derived from an EMBL/GenBank/DDBJ whole genome shotgun (WGS) entry which is preliminary data.</text>
</comment>
<dbReference type="InterPro" id="IPR012944">
    <property type="entry name" value="SusD_RagB_dom"/>
</dbReference>
<feature type="domain" description="RagB/SusD" evidence="6">
    <location>
        <begin position="341"/>
        <end position="441"/>
    </location>
</feature>
<dbReference type="EMBL" id="JAERTY010000004">
    <property type="protein sequence ID" value="MBL1409025.1"/>
    <property type="molecule type" value="Genomic_DNA"/>
</dbReference>
<keyword evidence="4" id="KW-0472">Membrane</keyword>
<evidence type="ECO:0000256" key="3">
    <source>
        <dbReference type="ARBA" id="ARBA00022729"/>
    </source>
</evidence>
<comment type="subcellular location">
    <subcellularLocation>
        <location evidence="1">Cell outer membrane</location>
    </subcellularLocation>
</comment>
<keyword evidence="9" id="KW-1185">Reference proteome</keyword>
<evidence type="ECO:0000313" key="8">
    <source>
        <dbReference type="EMBL" id="MBL1409025.1"/>
    </source>
</evidence>
<evidence type="ECO:0000259" key="6">
    <source>
        <dbReference type="Pfam" id="PF07980"/>
    </source>
</evidence>
<dbReference type="RefSeq" id="WP_202102773.1">
    <property type="nucleotide sequence ID" value="NZ_JAERTY010000004.1"/>
</dbReference>
<evidence type="ECO:0000259" key="7">
    <source>
        <dbReference type="Pfam" id="PF14322"/>
    </source>
</evidence>
<dbReference type="PROSITE" id="PS51257">
    <property type="entry name" value="PROKAR_LIPOPROTEIN"/>
    <property type="match status" value="1"/>
</dbReference>
<dbReference type="Gene3D" id="1.25.40.390">
    <property type="match status" value="1"/>
</dbReference>
<gene>
    <name evidence="8" type="ORF">JKG61_09710</name>
</gene>
<keyword evidence="3" id="KW-0732">Signal</keyword>
<keyword evidence="5" id="KW-0998">Cell outer membrane</keyword>
<dbReference type="SUPFAM" id="SSF48452">
    <property type="entry name" value="TPR-like"/>
    <property type="match status" value="1"/>
</dbReference>
<sequence>MNIRISLYIVALAAMTMSCQKWLDVKPKTEVKADVLFASQKGFRDALLGVYALSTQTNSYGVELTMGASDVLAQQYSNVRTTVGHVYENLGKFAYTESAEEARFENIWRQQYKAIANCNLILANIESKKGLFTSGNYELIKGEALGLRAMLHFDLLRLFAPSPLSNIEAKAIPYIAVFGNSPVAPKSVGETLSLILADLNEAALLLEKVDPYGPVLSNLSVIEDDEEIKGNRQTRLNYYAVQGLLARVYLYQGDKPKALTAAKMVLATDLFPMFEGTGTAVHQKDYIFPTEHLFALKINDLKEKYADKYFPEITQSNSPSSFTITNTALNQLFPAGINTDYRLNWFDVATSNSKRITKYNFNTLIPILKKSEILLIAAESENDPQLAISLYMNVLRSHRGLSALDVTATTATELAAELEMEYRREFISEGQLFFYYKRLNKAKIPQLSAFPDPDLIYNIPIPMAEIEFGNII</sequence>
<protein>
    <submittedName>
        <fullName evidence="8">RagB/SusD family nutrient uptake outer membrane protein</fullName>
    </submittedName>
</protein>
<evidence type="ECO:0000256" key="1">
    <source>
        <dbReference type="ARBA" id="ARBA00004442"/>
    </source>
</evidence>
<reference evidence="8 9" key="1">
    <citation type="submission" date="2021-01" db="EMBL/GenBank/DDBJ databases">
        <title>C459-1 draft genome sequence.</title>
        <authorList>
            <person name="Zhang X.-F."/>
        </authorList>
    </citation>
    <scope>NUCLEOTIDE SEQUENCE [LARGE SCALE GENOMIC DNA]</scope>
    <source>
        <strain evidence="9">C459-1</strain>
    </source>
</reference>